<keyword evidence="2" id="KW-1185">Reference proteome</keyword>
<organism evidence="1 2">
    <name type="scientific">Sphenostylis stenocarpa</name>
    <dbReference type="NCBI Taxonomy" id="92480"/>
    <lineage>
        <taxon>Eukaryota</taxon>
        <taxon>Viridiplantae</taxon>
        <taxon>Streptophyta</taxon>
        <taxon>Embryophyta</taxon>
        <taxon>Tracheophyta</taxon>
        <taxon>Spermatophyta</taxon>
        <taxon>Magnoliopsida</taxon>
        <taxon>eudicotyledons</taxon>
        <taxon>Gunneridae</taxon>
        <taxon>Pentapetalae</taxon>
        <taxon>rosids</taxon>
        <taxon>fabids</taxon>
        <taxon>Fabales</taxon>
        <taxon>Fabaceae</taxon>
        <taxon>Papilionoideae</taxon>
        <taxon>50 kb inversion clade</taxon>
        <taxon>NPAAA clade</taxon>
        <taxon>indigoferoid/millettioid clade</taxon>
        <taxon>Phaseoleae</taxon>
        <taxon>Sphenostylis</taxon>
    </lineage>
</organism>
<name>A0AA86VNB5_9FABA</name>
<protein>
    <submittedName>
        <fullName evidence="1">Uncharacterized protein</fullName>
    </submittedName>
</protein>
<evidence type="ECO:0000313" key="1">
    <source>
        <dbReference type="EMBL" id="CAJ1960948.1"/>
    </source>
</evidence>
<dbReference type="Proteomes" id="UP001189624">
    <property type="component" value="Chromosome 6"/>
</dbReference>
<proteinExistence type="predicted"/>
<gene>
    <name evidence="1" type="ORF">AYBTSS11_LOCUS18469</name>
</gene>
<evidence type="ECO:0000313" key="2">
    <source>
        <dbReference type="Proteomes" id="UP001189624"/>
    </source>
</evidence>
<dbReference type="AlphaFoldDB" id="A0AA86VNB5"/>
<reference evidence="1" key="1">
    <citation type="submission" date="2023-10" db="EMBL/GenBank/DDBJ databases">
        <authorList>
            <person name="Domelevo Entfellner J.-B."/>
        </authorList>
    </citation>
    <scope>NUCLEOTIDE SEQUENCE</scope>
</reference>
<accession>A0AA86VNB5</accession>
<sequence>MDAVFAKKRDYQLEELGGTEVIMNSFNPRMGRQSKAVFFNCTVCYNSRILFSSQISVVQGLMEELLEEVVFYVNREKASTSTMQ</sequence>
<dbReference type="EMBL" id="OY731403">
    <property type="protein sequence ID" value="CAJ1960948.1"/>
    <property type="molecule type" value="Genomic_DNA"/>
</dbReference>
<dbReference type="Gramene" id="rna-AYBTSS11_LOCUS18469">
    <property type="protein sequence ID" value="CAJ1960948.1"/>
    <property type="gene ID" value="gene-AYBTSS11_LOCUS18469"/>
</dbReference>